<dbReference type="InterPro" id="IPR002110">
    <property type="entry name" value="Ankyrin_rpt"/>
</dbReference>
<feature type="region of interest" description="Disordered" evidence="1">
    <location>
        <begin position="96"/>
        <end position="209"/>
    </location>
</feature>
<keyword evidence="4" id="KW-1185">Reference proteome</keyword>
<feature type="domain" description="Novel STAND NTPase 3" evidence="2">
    <location>
        <begin position="232"/>
        <end position="384"/>
    </location>
</feature>
<proteinExistence type="predicted"/>
<dbReference type="InterPro" id="IPR049050">
    <property type="entry name" value="nSTAND3"/>
</dbReference>
<dbReference type="AlphaFoldDB" id="A0A210QNC7"/>
<accession>A0A210QNC7</accession>
<reference evidence="3 4" key="1">
    <citation type="journal article" date="2017" name="Nat. Ecol. Evol.">
        <title>Scallop genome provides insights into evolution of bilaterian karyotype and development.</title>
        <authorList>
            <person name="Wang S."/>
            <person name="Zhang J."/>
            <person name="Jiao W."/>
            <person name="Li J."/>
            <person name="Xun X."/>
            <person name="Sun Y."/>
            <person name="Guo X."/>
            <person name="Huan P."/>
            <person name="Dong B."/>
            <person name="Zhang L."/>
            <person name="Hu X."/>
            <person name="Sun X."/>
            <person name="Wang J."/>
            <person name="Zhao C."/>
            <person name="Wang Y."/>
            <person name="Wang D."/>
            <person name="Huang X."/>
            <person name="Wang R."/>
            <person name="Lv J."/>
            <person name="Li Y."/>
            <person name="Zhang Z."/>
            <person name="Liu B."/>
            <person name="Lu W."/>
            <person name="Hui Y."/>
            <person name="Liang J."/>
            <person name="Zhou Z."/>
            <person name="Hou R."/>
            <person name="Li X."/>
            <person name="Liu Y."/>
            <person name="Li H."/>
            <person name="Ning X."/>
            <person name="Lin Y."/>
            <person name="Zhao L."/>
            <person name="Xing Q."/>
            <person name="Dou J."/>
            <person name="Li Y."/>
            <person name="Mao J."/>
            <person name="Guo H."/>
            <person name="Dou H."/>
            <person name="Li T."/>
            <person name="Mu C."/>
            <person name="Jiang W."/>
            <person name="Fu Q."/>
            <person name="Fu X."/>
            <person name="Miao Y."/>
            <person name="Liu J."/>
            <person name="Yu Q."/>
            <person name="Li R."/>
            <person name="Liao H."/>
            <person name="Li X."/>
            <person name="Kong Y."/>
            <person name="Jiang Z."/>
            <person name="Chourrout D."/>
            <person name="Li R."/>
            <person name="Bao Z."/>
        </authorList>
    </citation>
    <scope>NUCLEOTIDE SEQUENCE [LARGE SCALE GENOMIC DNA]</scope>
    <source>
        <strain evidence="3 4">PY_sf001</strain>
    </source>
</reference>
<dbReference type="SMART" id="SM00248">
    <property type="entry name" value="ANK"/>
    <property type="match status" value="5"/>
</dbReference>
<protein>
    <recommendedName>
        <fullName evidence="2">Novel STAND NTPase 3 domain-containing protein</fullName>
    </recommendedName>
</protein>
<dbReference type="SUPFAM" id="SSF48403">
    <property type="entry name" value="Ankyrin repeat"/>
    <property type="match status" value="1"/>
</dbReference>
<feature type="compositionally biased region" description="Polar residues" evidence="1">
    <location>
        <begin position="114"/>
        <end position="135"/>
    </location>
</feature>
<dbReference type="InterPro" id="IPR036770">
    <property type="entry name" value="Ankyrin_rpt-contain_sf"/>
</dbReference>
<evidence type="ECO:0000259" key="2">
    <source>
        <dbReference type="Pfam" id="PF20720"/>
    </source>
</evidence>
<evidence type="ECO:0000313" key="3">
    <source>
        <dbReference type="EMBL" id="OWF50240.1"/>
    </source>
</evidence>
<organism evidence="3 4">
    <name type="scientific">Mizuhopecten yessoensis</name>
    <name type="common">Japanese scallop</name>
    <name type="synonym">Patinopecten yessoensis</name>
    <dbReference type="NCBI Taxonomy" id="6573"/>
    <lineage>
        <taxon>Eukaryota</taxon>
        <taxon>Metazoa</taxon>
        <taxon>Spiralia</taxon>
        <taxon>Lophotrochozoa</taxon>
        <taxon>Mollusca</taxon>
        <taxon>Bivalvia</taxon>
        <taxon>Autobranchia</taxon>
        <taxon>Pteriomorphia</taxon>
        <taxon>Pectinida</taxon>
        <taxon>Pectinoidea</taxon>
        <taxon>Pectinidae</taxon>
        <taxon>Mizuhopecten</taxon>
    </lineage>
</organism>
<evidence type="ECO:0000313" key="4">
    <source>
        <dbReference type="Proteomes" id="UP000242188"/>
    </source>
</evidence>
<dbReference type="SUPFAM" id="SSF52540">
    <property type="entry name" value="P-loop containing nucleoside triphosphate hydrolases"/>
    <property type="match status" value="1"/>
</dbReference>
<sequence>MASDIPKEAIVIHNSMVHYLSGHIGKTKLKELTRLFRLNPLTTVEIDSVEDIYDLFEILMRYIEIAIGDYTQFVLQLHRTNPDLAIYVTDKEKEIKSIVDGGPSPGKKPRPGDQGQQQSTDPTAMTVTTADTSQAKSPSPGKKPRPGDQGQQQSTDPTAMTVTTADTSQAKNPTAMTVTTADTSQAKSPSPAKQPRPGDQGQQQSTEIHPDLEPMIETAKARIKKEKIVNKFYPTKGFRDAKEKLLNNRVVVIKGNTGDGKTAIAVQLLHWLSEEQQAGQPLQLHEIKKLDLLAPNLKLITFIDDIFGEKDASKKDVQQWNKRISDVKTLFLDKKNQTNFLIITIRNKVFNSLEKRSLGTIFNTDNIIDLSSHTYELAVEKQQLLVLYEPENFSWTDTEKSQILTYAPNIGFPQCCQLFYNSEELQKERVRFFENPFYFLNEALSILKEWSALLYLFLNDGVIRVEDLDPNSKKVNETLLEQAFSIKLIDGKYHTATYHTATLFCDKIGKVGVIKDSFDKLLGFLVKKEKNWSGEDVYRFNHDSIYAAVAILYGNVTPIGYIQNCPSKSLSYLTTSETATKMIVISSDHFTEMCERLLQEFESEEKRCGTSSIGSLDVWNDHVFVKRFVSLLNHKNVDKLAVLNKACSFGAEEFVLYLLSKGVRPDKDTALSLVSGHLNDSNRQVRLLREIVVYLNDETKVDVLNQACSFGAEEFVLYFLSEGVRPDKDTALSLVSGHWNDSNRQVFLLRKIVVYLDDETKVDVLNTACVLGVAECVKYLLSEGVKPDKDTAWWSLIEGHCNDRNGHVGLLRKIVVYLDEETKVNVLSTACFWGAEECVLYLLSEGVKPDKDTAWWSLFDGHCDDRNRQLGLLRKIVVYLDDETKVAVLNTACFLGAEVLVLYLLSEGVKPDNDTALWSLIDGHCNDRNRQMGLLRKIVVYLDDETKVAVLKKAFFCGAEECAL</sequence>
<name>A0A210QNC7_MIZYE</name>
<dbReference type="Gene3D" id="1.25.40.20">
    <property type="entry name" value="Ankyrin repeat-containing domain"/>
    <property type="match status" value="1"/>
</dbReference>
<comment type="caution">
    <text evidence="3">The sequence shown here is derived from an EMBL/GenBank/DDBJ whole genome shotgun (WGS) entry which is preliminary data.</text>
</comment>
<dbReference type="Pfam" id="PF20720">
    <property type="entry name" value="nSTAND3"/>
    <property type="match status" value="1"/>
</dbReference>
<gene>
    <name evidence="3" type="ORF">KP79_PYT06769</name>
</gene>
<dbReference type="OrthoDB" id="6128463at2759"/>
<dbReference type="Proteomes" id="UP000242188">
    <property type="component" value="Unassembled WGS sequence"/>
</dbReference>
<dbReference type="EMBL" id="NEDP02002733">
    <property type="protein sequence ID" value="OWF50240.1"/>
    <property type="molecule type" value="Genomic_DNA"/>
</dbReference>
<dbReference type="InterPro" id="IPR027417">
    <property type="entry name" value="P-loop_NTPase"/>
</dbReference>
<feature type="compositionally biased region" description="Polar residues" evidence="1">
    <location>
        <begin position="149"/>
        <end position="188"/>
    </location>
</feature>
<evidence type="ECO:0000256" key="1">
    <source>
        <dbReference type="SAM" id="MobiDB-lite"/>
    </source>
</evidence>